<evidence type="ECO:0000313" key="2">
    <source>
        <dbReference type="EMBL" id="KAK2713351.1"/>
    </source>
</evidence>
<evidence type="ECO:0008006" key="4">
    <source>
        <dbReference type="Google" id="ProtNLM"/>
    </source>
</evidence>
<sequence>MKLINATRKKKKNQLELYALASSRRYPEYRASQRYGDHDGYPPLGSRSDYVYQHGLGSGSYAGYADSTGYPLDMAGVYGVDPKAFGIFGADRGYYASMAITVEVETEALGVFESKCKTEKARIRADLELQLSNRFEALTDYSDIVDRWFKLRVLTQEAAEQLLGHAKRKQRLRILGTTIELVEKKRPLLIVIPVHKKGDATVCPNYRGMSLIDRAMKVISIIVLNRFKNARDKLTGPEQAGFRPDRGRLEHILTLRLILQQSERFQLSAIITFIDFVAAFDSLIRTELWKIMVEDSVPAELIEILKGAYDMAPSPALIAERPPTPPSPSERSDSPPSHRVLAQ</sequence>
<dbReference type="EMBL" id="JAVRJZ010000014">
    <property type="protein sequence ID" value="KAK2713351.1"/>
    <property type="molecule type" value="Genomic_DNA"/>
</dbReference>
<feature type="region of interest" description="Disordered" evidence="1">
    <location>
        <begin position="315"/>
        <end position="343"/>
    </location>
</feature>
<proteinExistence type="predicted"/>
<organism evidence="2 3">
    <name type="scientific">Artemia franciscana</name>
    <name type="common">Brine shrimp</name>
    <name type="synonym">Artemia sanfranciscana</name>
    <dbReference type="NCBI Taxonomy" id="6661"/>
    <lineage>
        <taxon>Eukaryota</taxon>
        <taxon>Metazoa</taxon>
        <taxon>Ecdysozoa</taxon>
        <taxon>Arthropoda</taxon>
        <taxon>Crustacea</taxon>
        <taxon>Branchiopoda</taxon>
        <taxon>Anostraca</taxon>
        <taxon>Artemiidae</taxon>
        <taxon>Artemia</taxon>
    </lineage>
</organism>
<evidence type="ECO:0000313" key="3">
    <source>
        <dbReference type="Proteomes" id="UP001187531"/>
    </source>
</evidence>
<accession>A0AA88L5A9</accession>
<reference evidence="2" key="1">
    <citation type="submission" date="2023-07" db="EMBL/GenBank/DDBJ databases">
        <title>Chromosome-level genome assembly of Artemia franciscana.</title>
        <authorList>
            <person name="Jo E."/>
        </authorList>
    </citation>
    <scope>NUCLEOTIDE SEQUENCE</scope>
    <source>
        <tissue evidence="2">Whole body</tissue>
    </source>
</reference>
<name>A0AA88L5A9_ARTSF</name>
<dbReference type="PANTHER" id="PTHR47027">
    <property type="entry name" value="REVERSE TRANSCRIPTASE DOMAIN-CONTAINING PROTEIN"/>
    <property type="match status" value="1"/>
</dbReference>
<dbReference type="AlphaFoldDB" id="A0AA88L5A9"/>
<comment type="caution">
    <text evidence="2">The sequence shown here is derived from an EMBL/GenBank/DDBJ whole genome shotgun (WGS) entry which is preliminary data.</text>
</comment>
<feature type="non-terminal residue" evidence="2">
    <location>
        <position position="1"/>
    </location>
</feature>
<protein>
    <recommendedName>
        <fullName evidence="4">Reverse transcriptase domain-containing protein</fullName>
    </recommendedName>
</protein>
<dbReference type="PANTHER" id="PTHR47027:SF20">
    <property type="entry name" value="REVERSE TRANSCRIPTASE-LIKE PROTEIN WITH RNA-DIRECTED DNA POLYMERASE DOMAIN"/>
    <property type="match status" value="1"/>
</dbReference>
<keyword evidence="3" id="KW-1185">Reference proteome</keyword>
<evidence type="ECO:0000256" key="1">
    <source>
        <dbReference type="SAM" id="MobiDB-lite"/>
    </source>
</evidence>
<gene>
    <name evidence="2" type="ORF">QYM36_009274</name>
</gene>
<dbReference type="Proteomes" id="UP001187531">
    <property type="component" value="Unassembled WGS sequence"/>
</dbReference>